<feature type="transmembrane region" description="Helical" evidence="7">
    <location>
        <begin position="303"/>
        <end position="325"/>
    </location>
</feature>
<dbReference type="EMBL" id="CP030840">
    <property type="protein sequence ID" value="AXC11047.1"/>
    <property type="molecule type" value="Genomic_DNA"/>
</dbReference>
<organism evidence="10 11">
    <name type="scientific">Acidisarcina polymorpha</name>
    <dbReference type="NCBI Taxonomy" id="2211140"/>
    <lineage>
        <taxon>Bacteria</taxon>
        <taxon>Pseudomonadati</taxon>
        <taxon>Acidobacteriota</taxon>
        <taxon>Terriglobia</taxon>
        <taxon>Terriglobales</taxon>
        <taxon>Acidobacteriaceae</taxon>
        <taxon>Acidisarcina</taxon>
    </lineage>
</organism>
<reference evidence="10 11" key="1">
    <citation type="journal article" date="2018" name="Front. Microbiol.">
        <title>Hydrolytic Capabilities as a Key to Environmental Success: Chitinolytic and Cellulolytic Acidobacteria From Acidic Sub-arctic Soils and Boreal Peatlands.</title>
        <authorList>
            <person name="Belova S.E."/>
            <person name="Ravin N.V."/>
            <person name="Pankratov T.A."/>
            <person name="Rakitin A.L."/>
            <person name="Ivanova A.A."/>
            <person name="Beletsky A.V."/>
            <person name="Mardanov A.V."/>
            <person name="Sinninghe Damste J.S."/>
            <person name="Dedysh S.N."/>
        </authorList>
    </citation>
    <scope>NUCLEOTIDE SEQUENCE [LARGE SCALE GENOMIC DNA]</scope>
    <source>
        <strain evidence="10 11">SBC82</strain>
    </source>
</reference>
<dbReference type="Pfam" id="PF12704">
    <property type="entry name" value="MacB_PCD"/>
    <property type="match status" value="2"/>
</dbReference>
<dbReference type="Proteomes" id="UP000253606">
    <property type="component" value="Chromosome"/>
</dbReference>
<dbReference type="OrthoDB" id="99790at2"/>
<feature type="transmembrane region" description="Helical" evidence="7">
    <location>
        <begin position="442"/>
        <end position="465"/>
    </location>
</feature>
<evidence type="ECO:0000259" key="9">
    <source>
        <dbReference type="Pfam" id="PF12704"/>
    </source>
</evidence>
<comment type="similarity">
    <text evidence="6">Belongs to the ABC-4 integral membrane protein family.</text>
</comment>
<protein>
    <submittedName>
        <fullName evidence="10">ABC efflux pump, inner membrane subunit</fullName>
    </submittedName>
</protein>
<evidence type="ECO:0000256" key="7">
    <source>
        <dbReference type="SAM" id="Phobius"/>
    </source>
</evidence>
<dbReference type="PANTHER" id="PTHR30572">
    <property type="entry name" value="MEMBRANE COMPONENT OF TRANSPORTER-RELATED"/>
    <property type="match status" value="1"/>
</dbReference>
<feature type="transmembrane region" description="Helical" evidence="7">
    <location>
        <begin position="20"/>
        <end position="46"/>
    </location>
</feature>
<evidence type="ECO:0000256" key="5">
    <source>
        <dbReference type="ARBA" id="ARBA00023136"/>
    </source>
</evidence>
<dbReference type="KEGG" id="abas:ACPOL_1703"/>
<evidence type="ECO:0000256" key="3">
    <source>
        <dbReference type="ARBA" id="ARBA00022692"/>
    </source>
</evidence>
<dbReference type="InterPro" id="IPR050250">
    <property type="entry name" value="Macrolide_Exporter_MacB"/>
</dbReference>
<evidence type="ECO:0000256" key="6">
    <source>
        <dbReference type="ARBA" id="ARBA00038076"/>
    </source>
</evidence>
<dbReference type="GO" id="GO:0005886">
    <property type="term" value="C:plasma membrane"/>
    <property type="evidence" value="ECO:0007669"/>
    <property type="project" value="UniProtKB-SubCell"/>
</dbReference>
<accession>A0A2Z5FX24</accession>
<evidence type="ECO:0000256" key="4">
    <source>
        <dbReference type="ARBA" id="ARBA00022989"/>
    </source>
</evidence>
<feature type="domain" description="ABC3 transporter permease C-terminal" evidence="8">
    <location>
        <begin position="307"/>
        <end position="425"/>
    </location>
</feature>
<keyword evidence="5 7" id="KW-0472">Membrane</keyword>
<dbReference type="InterPro" id="IPR017800">
    <property type="entry name" value="ADOP"/>
</dbReference>
<dbReference type="NCBIfam" id="TIGR03434">
    <property type="entry name" value="ADOP"/>
    <property type="match status" value="1"/>
</dbReference>
<keyword evidence="4 7" id="KW-1133">Transmembrane helix</keyword>
<evidence type="ECO:0000256" key="2">
    <source>
        <dbReference type="ARBA" id="ARBA00022475"/>
    </source>
</evidence>
<dbReference type="InterPro" id="IPR003838">
    <property type="entry name" value="ABC3_permease_C"/>
</dbReference>
<comment type="subcellular location">
    <subcellularLocation>
        <location evidence="1">Cell membrane</location>
        <topology evidence="1">Multi-pass membrane protein</topology>
    </subcellularLocation>
</comment>
<keyword evidence="2" id="KW-1003">Cell membrane</keyword>
<evidence type="ECO:0000256" key="1">
    <source>
        <dbReference type="ARBA" id="ARBA00004651"/>
    </source>
</evidence>
<evidence type="ECO:0000313" key="11">
    <source>
        <dbReference type="Proteomes" id="UP000253606"/>
    </source>
</evidence>
<dbReference type="InterPro" id="IPR025857">
    <property type="entry name" value="MacB_PCD"/>
</dbReference>
<feature type="transmembrane region" description="Helical" evidence="7">
    <location>
        <begin position="766"/>
        <end position="788"/>
    </location>
</feature>
<evidence type="ECO:0000259" key="8">
    <source>
        <dbReference type="Pfam" id="PF02687"/>
    </source>
</evidence>
<dbReference type="Pfam" id="PF02687">
    <property type="entry name" value="FtsX"/>
    <property type="match status" value="2"/>
</dbReference>
<dbReference type="GO" id="GO:0022857">
    <property type="term" value="F:transmembrane transporter activity"/>
    <property type="evidence" value="ECO:0007669"/>
    <property type="project" value="TreeGrafter"/>
</dbReference>
<sequence length="845" mass="91947">MQVLDDVRYALRQFAKAPGFTITAILTLALGIGATTAIFTLVHAVLLKSLPVVNPDELYRVGNEENCCVNGGMQDNWTLFSYEQYKQFRDNNSGFATLAGFQSGQTLIGVRRNGSNKPAESFKSEYVSGNYFSTFGIGPYIGRTLTMNDDTKGAPPAAMMSFRTWQEKFGKDPSVVGAGFVINGQPFTIVGITPPGFFGDRVQSNPPGFFLPLNVEPLVAPTSSILEDASLDWLDLIGRIKTGANTSSMEAQMQVQLKQFLLSPLSKVEDRDKPLVAKQTLHFSHGGNGVQMMRDEYKDGLHLLMWVSAFVLLIACANLANLMLVRATTRQQQTSVRSALGAPRFRLVRQALTESIVLAVLGGTAGIALAFAGTKIILRLAFRNDYVPIQASPSLPVLAFALGVAILTGVLFGVAPAWITAKANPVEALRGANRSTGRDGGWGQKSLVVIQAALSLVLLCAAGLLTRSLSNLQHQNFGFDTANRYILHIDPQMAGYKPSQLEALYRQLNGNLSAIVGVKQVSFSLYTPMEGDNWGEGVYIDGEAPPPPGTPDHGASWVRVSPHYFETIGTKIVEGRANNEQDTATTRNIAVVNRFFEQKYFKDGHAIGKHFSNDIKNPGWFEIVGVTEDTRYQGPTSKMRPMYFLAQGQSVHSSEPRYQQFEDRSQYLNAIAIQTAGPVPNLEAQVRRALAQVNPDLALIDFNTFAEQVKGNFTQQVMIAKLTSFFGILALVLASIGLYGVTAYSVERRTSEIGIRMALGADRMNVLRLVLRSAFLQVGIGLVIGIPVTIFGGRIMASQLFGVKSYDPLILCVTIIVLAAAAFVAALVPARRAAGLEPMRALRME</sequence>
<dbReference type="RefSeq" id="WP_114206558.1">
    <property type="nucleotide sequence ID" value="NZ_CP030840.1"/>
</dbReference>
<feature type="domain" description="ABC3 transporter permease C-terminal" evidence="8">
    <location>
        <begin position="725"/>
        <end position="838"/>
    </location>
</feature>
<dbReference type="AlphaFoldDB" id="A0A2Z5FX24"/>
<feature type="transmembrane region" description="Helical" evidence="7">
    <location>
        <begin position="808"/>
        <end position="830"/>
    </location>
</feature>
<feature type="domain" description="MacB-like periplasmic core" evidence="9">
    <location>
        <begin position="21"/>
        <end position="254"/>
    </location>
</feature>
<evidence type="ECO:0000313" key="10">
    <source>
        <dbReference type="EMBL" id="AXC11047.1"/>
    </source>
</evidence>
<keyword evidence="3 7" id="KW-0812">Transmembrane</keyword>
<feature type="domain" description="MacB-like periplasmic core" evidence="9">
    <location>
        <begin position="455"/>
        <end position="679"/>
    </location>
</feature>
<name>A0A2Z5FX24_9BACT</name>
<feature type="transmembrane region" description="Helical" evidence="7">
    <location>
        <begin position="725"/>
        <end position="746"/>
    </location>
</feature>
<dbReference type="PANTHER" id="PTHR30572:SF4">
    <property type="entry name" value="ABC TRANSPORTER PERMEASE YTRF"/>
    <property type="match status" value="1"/>
</dbReference>
<keyword evidence="11" id="KW-1185">Reference proteome</keyword>
<feature type="transmembrane region" description="Helical" evidence="7">
    <location>
        <begin position="398"/>
        <end position="421"/>
    </location>
</feature>
<gene>
    <name evidence="10" type="ORF">ACPOL_1703</name>
</gene>
<feature type="transmembrane region" description="Helical" evidence="7">
    <location>
        <begin position="356"/>
        <end position="378"/>
    </location>
</feature>
<proteinExistence type="inferred from homology"/>